<dbReference type="GO" id="GO:0004519">
    <property type="term" value="F:endonuclease activity"/>
    <property type="evidence" value="ECO:0007669"/>
    <property type="project" value="UniProtKB-KW"/>
</dbReference>
<keyword evidence="3" id="KW-1185">Reference proteome</keyword>
<dbReference type="RefSeq" id="WP_222135977.1">
    <property type="nucleotide sequence ID" value="NZ_JAILXK010000001.1"/>
</dbReference>
<keyword evidence="2" id="KW-0540">Nuclease</keyword>
<accession>A0ABS7MBY2</accession>
<gene>
    <name evidence="2" type="ORF">K5P26_05185</name>
</gene>
<name>A0ABS7MBY2_9SPHN</name>
<evidence type="ECO:0000313" key="2">
    <source>
        <dbReference type="EMBL" id="MBY4636532.1"/>
    </source>
</evidence>
<dbReference type="Proteomes" id="UP001166571">
    <property type="component" value="Unassembled WGS sequence"/>
</dbReference>
<sequence>MTYNIRLDTAADGQNSWTHRRDFLIGQIEMLRPGLLGMQEVLPNQRADLQSALTGYAFVGGGRDDGKLAGEASPIAIDRRLFRIEASGTFWLSPTPSIPSTGWDAAYPRIVTWARLRYRGSKTRVLVVNTHWDHVGRQARAESGRQLARWLQDARRGEDAVIMLGDYNTDSDDPALADMLQLTGLRSAQVAATSTGAGEQPSTFNRFEVQPPAGLVIDHIFVSENVAVRRSMVLAQHLNGRVPSDHFPFAALLGLPSKQRGKGCT</sequence>
<evidence type="ECO:0000259" key="1">
    <source>
        <dbReference type="Pfam" id="PF03372"/>
    </source>
</evidence>
<keyword evidence="2" id="KW-0255">Endonuclease</keyword>
<feature type="domain" description="Endonuclease/exonuclease/phosphatase" evidence="1">
    <location>
        <begin position="1"/>
        <end position="246"/>
    </location>
</feature>
<dbReference type="Gene3D" id="3.60.10.10">
    <property type="entry name" value="Endonuclease/exonuclease/phosphatase"/>
    <property type="match status" value="1"/>
</dbReference>
<proteinExistence type="predicted"/>
<dbReference type="Pfam" id="PF03372">
    <property type="entry name" value="Exo_endo_phos"/>
    <property type="match status" value="1"/>
</dbReference>
<dbReference type="InterPro" id="IPR005135">
    <property type="entry name" value="Endo/exonuclease/phosphatase"/>
</dbReference>
<reference evidence="2" key="1">
    <citation type="submission" date="2021-08" db="EMBL/GenBank/DDBJ databases">
        <title>Sphingopyxis panaciterrulae sp. nov., isolated from the surface water of the Yellow Sea.</title>
        <authorList>
            <person name="Gao Z."/>
            <person name="Zhang D."/>
            <person name="Zhang A."/>
        </authorList>
    </citation>
    <scope>NUCLEOTIDE SEQUENCE</scope>
    <source>
        <strain evidence="2">XHP0097</strain>
    </source>
</reference>
<comment type="caution">
    <text evidence="2">The sequence shown here is derived from an EMBL/GenBank/DDBJ whole genome shotgun (WGS) entry which is preliminary data.</text>
</comment>
<dbReference type="SUPFAM" id="SSF56219">
    <property type="entry name" value="DNase I-like"/>
    <property type="match status" value="1"/>
</dbReference>
<dbReference type="EMBL" id="JAILXK010000001">
    <property type="protein sequence ID" value="MBY4636532.1"/>
    <property type="molecule type" value="Genomic_DNA"/>
</dbReference>
<keyword evidence="2" id="KW-0378">Hydrolase</keyword>
<organism evidence="2 3">
    <name type="scientific">Sphingopyxis jiangsuensis</name>
    <dbReference type="NCBI Taxonomy" id="2871171"/>
    <lineage>
        <taxon>Bacteria</taxon>
        <taxon>Pseudomonadati</taxon>
        <taxon>Pseudomonadota</taxon>
        <taxon>Alphaproteobacteria</taxon>
        <taxon>Sphingomonadales</taxon>
        <taxon>Sphingomonadaceae</taxon>
        <taxon>Sphingopyxis</taxon>
    </lineage>
</organism>
<evidence type="ECO:0000313" key="3">
    <source>
        <dbReference type="Proteomes" id="UP001166571"/>
    </source>
</evidence>
<dbReference type="CDD" id="cd09083">
    <property type="entry name" value="EEP-1"/>
    <property type="match status" value="1"/>
</dbReference>
<dbReference type="InterPro" id="IPR036691">
    <property type="entry name" value="Endo/exonu/phosph_ase_sf"/>
</dbReference>
<protein>
    <submittedName>
        <fullName evidence="2">Endonuclease/exonuclease/phosphatase family protein</fullName>
    </submittedName>
</protein>